<dbReference type="InterPro" id="IPR036388">
    <property type="entry name" value="WH-like_DNA-bd_sf"/>
</dbReference>
<dbReference type="SUPFAM" id="SSF46785">
    <property type="entry name" value="Winged helix' DNA-binding domain"/>
    <property type="match status" value="1"/>
</dbReference>
<dbReference type="AlphaFoldDB" id="A0A543HYX5"/>
<dbReference type="SMART" id="SM00895">
    <property type="entry name" value="FCD"/>
    <property type="match status" value="1"/>
</dbReference>
<accession>A0A543HYX5</accession>
<keyword evidence="2" id="KW-0238">DNA-binding</keyword>
<dbReference type="OrthoDB" id="4084810at2"/>
<evidence type="ECO:0000313" key="5">
    <source>
        <dbReference type="EMBL" id="TQM63518.1"/>
    </source>
</evidence>
<protein>
    <submittedName>
        <fullName evidence="5">GntR family transcriptional regulator</fullName>
    </submittedName>
</protein>
<dbReference type="Gene3D" id="1.10.10.10">
    <property type="entry name" value="Winged helix-like DNA-binding domain superfamily/Winged helix DNA-binding domain"/>
    <property type="match status" value="1"/>
</dbReference>
<dbReference type="InterPro" id="IPR036390">
    <property type="entry name" value="WH_DNA-bd_sf"/>
</dbReference>
<dbReference type="Pfam" id="PF00392">
    <property type="entry name" value="GntR"/>
    <property type="match status" value="1"/>
</dbReference>
<evidence type="ECO:0000256" key="1">
    <source>
        <dbReference type="ARBA" id="ARBA00023015"/>
    </source>
</evidence>
<evidence type="ECO:0000259" key="4">
    <source>
        <dbReference type="PROSITE" id="PS50949"/>
    </source>
</evidence>
<proteinExistence type="predicted"/>
<name>A0A543HYX5_9MICO</name>
<dbReference type="InterPro" id="IPR011711">
    <property type="entry name" value="GntR_C"/>
</dbReference>
<dbReference type="InterPro" id="IPR008920">
    <property type="entry name" value="TF_FadR/GntR_C"/>
</dbReference>
<feature type="domain" description="HTH gntR-type" evidence="4">
    <location>
        <begin position="6"/>
        <end position="73"/>
    </location>
</feature>
<dbReference type="CDD" id="cd07377">
    <property type="entry name" value="WHTH_GntR"/>
    <property type="match status" value="1"/>
</dbReference>
<dbReference type="EMBL" id="VFPN01000002">
    <property type="protein sequence ID" value="TQM63518.1"/>
    <property type="molecule type" value="Genomic_DNA"/>
</dbReference>
<keyword evidence="3" id="KW-0804">Transcription</keyword>
<gene>
    <name evidence="5" type="ORF">FB466_1783</name>
</gene>
<reference evidence="5 6" key="1">
    <citation type="submission" date="2019-06" db="EMBL/GenBank/DDBJ databases">
        <title>Sequencing the genomes of 1000 actinobacteria strains.</title>
        <authorList>
            <person name="Klenk H.-P."/>
        </authorList>
    </citation>
    <scope>NUCLEOTIDE SEQUENCE [LARGE SCALE GENOMIC DNA]</scope>
    <source>
        <strain evidence="5 6">DSM 18031</strain>
    </source>
</reference>
<dbReference type="SUPFAM" id="SSF48008">
    <property type="entry name" value="GntR ligand-binding domain-like"/>
    <property type="match status" value="1"/>
</dbReference>
<dbReference type="GO" id="GO:0003677">
    <property type="term" value="F:DNA binding"/>
    <property type="evidence" value="ECO:0007669"/>
    <property type="project" value="UniProtKB-KW"/>
</dbReference>
<evidence type="ECO:0000256" key="2">
    <source>
        <dbReference type="ARBA" id="ARBA00023125"/>
    </source>
</evidence>
<dbReference type="Gene3D" id="1.20.120.530">
    <property type="entry name" value="GntR ligand-binding domain-like"/>
    <property type="match status" value="1"/>
</dbReference>
<dbReference type="InterPro" id="IPR000524">
    <property type="entry name" value="Tscrpt_reg_HTH_GntR"/>
</dbReference>
<sequence length="220" mass="24415">MTSTTLSKAQRAYQHLREEIASGGYAPGHRLVLDQLARTLDMSPVPVREALRMLEAEGLIEYQRNVGATVSVIDTVEYHHTMQTLSIIEGAATALALGSITPEDIETARAVNERMRAALTDFAPALFTQLNHEFHSVLFERCPNPHLLDLARKGWENLARQRETTFSFVPGRAAQSVGEHDNILHLIETGAPADEVEKAARAHRTNTLEAFLAHRPDPLH</sequence>
<evidence type="ECO:0000313" key="6">
    <source>
        <dbReference type="Proteomes" id="UP000318331"/>
    </source>
</evidence>
<keyword evidence="1" id="KW-0805">Transcription regulation</keyword>
<dbReference type="Pfam" id="PF07729">
    <property type="entry name" value="FCD"/>
    <property type="match status" value="1"/>
</dbReference>
<dbReference type="RefSeq" id="WP_141917641.1">
    <property type="nucleotide sequence ID" value="NZ_BAAAYS010000011.1"/>
</dbReference>
<dbReference type="Proteomes" id="UP000318331">
    <property type="component" value="Unassembled WGS sequence"/>
</dbReference>
<keyword evidence="6" id="KW-1185">Reference proteome</keyword>
<dbReference type="PANTHER" id="PTHR43537:SF24">
    <property type="entry name" value="GLUCONATE OPERON TRANSCRIPTIONAL REPRESSOR"/>
    <property type="match status" value="1"/>
</dbReference>
<dbReference type="PANTHER" id="PTHR43537">
    <property type="entry name" value="TRANSCRIPTIONAL REGULATOR, GNTR FAMILY"/>
    <property type="match status" value="1"/>
</dbReference>
<evidence type="ECO:0000256" key="3">
    <source>
        <dbReference type="ARBA" id="ARBA00023163"/>
    </source>
</evidence>
<dbReference type="SMART" id="SM00345">
    <property type="entry name" value="HTH_GNTR"/>
    <property type="match status" value="1"/>
</dbReference>
<dbReference type="PROSITE" id="PS50949">
    <property type="entry name" value="HTH_GNTR"/>
    <property type="match status" value="1"/>
</dbReference>
<organism evidence="5 6">
    <name type="scientific">Klugiella xanthotipulae</name>
    <dbReference type="NCBI Taxonomy" id="244735"/>
    <lineage>
        <taxon>Bacteria</taxon>
        <taxon>Bacillati</taxon>
        <taxon>Actinomycetota</taxon>
        <taxon>Actinomycetes</taxon>
        <taxon>Micrococcales</taxon>
        <taxon>Microbacteriaceae</taxon>
        <taxon>Klugiella</taxon>
    </lineage>
</organism>
<dbReference type="GO" id="GO:0003700">
    <property type="term" value="F:DNA-binding transcription factor activity"/>
    <property type="evidence" value="ECO:0007669"/>
    <property type="project" value="InterPro"/>
</dbReference>
<comment type="caution">
    <text evidence="5">The sequence shown here is derived from an EMBL/GenBank/DDBJ whole genome shotgun (WGS) entry which is preliminary data.</text>
</comment>